<dbReference type="PROSITE" id="PS50021">
    <property type="entry name" value="CH"/>
    <property type="match status" value="1"/>
</dbReference>
<dbReference type="Pfam" id="PF24529">
    <property type="entry name" value="CFAP47"/>
    <property type="match status" value="1"/>
</dbReference>
<dbReference type="PANTHER" id="PTHR45912">
    <property type="entry name" value="CILIA- AND FLAGELLA-ASSOCIATED PROTEIN 47"/>
    <property type="match status" value="1"/>
</dbReference>
<gene>
    <name evidence="3" type="primary">LOC112044874</name>
</gene>
<dbReference type="PANTHER" id="PTHR45912:SF3">
    <property type="entry name" value="CILIA- AND FLAGELLA-ASSOCIATED PROTEIN 47"/>
    <property type="match status" value="1"/>
</dbReference>
<dbReference type="GeneID" id="112044874"/>
<protein>
    <submittedName>
        <fullName evidence="3">Uncharacterized protein LOC112044874</fullName>
    </submittedName>
</protein>
<dbReference type="KEGG" id="bany:112044874"/>
<dbReference type="GO" id="GO:0060271">
    <property type="term" value="P:cilium assembly"/>
    <property type="evidence" value="ECO:0007669"/>
    <property type="project" value="TreeGrafter"/>
</dbReference>
<evidence type="ECO:0000259" key="1">
    <source>
        <dbReference type="PROSITE" id="PS50021"/>
    </source>
</evidence>
<dbReference type="OrthoDB" id="10060824at2759"/>
<dbReference type="SUPFAM" id="SSF47576">
    <property type="entry name" value="Calponin-homology domain, CH-domain"/>
    <property type="match status" value="1"/>
</dbReference>
<sequence length="1736" mass="200772">MSSCYNYNLDNVFKRFQVVEFPISFVGLSTKRELDVEIDLIHSAYLKTFCEGTLMKFHDACEISASHRAFDIIPINSHTIEITFTPRNECISKAKHGKIFDNRFVFDLRLIRVDGSRCCYDESHSEVGRYYISGQFENCKVFHTPETVNFGNVVINSRTTKYIRICNQSSLMRVKMQYIRVPGFDVTPEIFTIPPNNSTKISVTIRPTCLKIKNAIQFRIINPHDNFVNNAQQNYITYAVHFKLNVIYLTKSPPKQTVESMHILKDQNARYTYIGNEVLVKQERKKQSLKYLEISKKMHANKPIFEKYTTDKEECHISCTCNNLKNFCQRTEENISLYDLFHIKCLPFSIEFGNVGLSTFSDKPLLIQNNTKYCIVLSFLKDNCILYTENKIETYKMKLKPFTEQIVTIFCSGYMKGNFDGTFEYVINKKYYRKHPYTLQVDNPALMVNENCLKFGMVTTESFITSVPLRLYNNFNLPVDFIWDELLPDTPFEIIPKAGTILKHSCKICDVIYVCKATKTKTHEVNLLSVSTQTKTIPLELSIITRKLSIKFLQTAVLFKDIALNLETIETVKLENSSREIAFFHVVEPCFPGLRIEPMFGSIRPKMVMNLDVIVKISCILEFSLDINVKINNKENMILPVSGNVVEPKILIHPKNIYMARIPCFMITYVPIIFQNISNLKTVIDVLDTGDENIFNVYVAQGNEKKRIFRFIIEGGQSKTVFLKIYDIFRREYEMYIPFKINDLLGPPNNETNSTEITYYVQDYEKLYENNMKVKKKPVTKDISFCRITGVITVPWIHLSVDKFELNFVPNGNNTLTFTMSNVSKYYLHVTILTSKLPPYFTLNMIQTSEHQSVESESQIKFELDREQDAIFSLKFHPKGHGKFVSVALLYLDKNMTIPYYNLNFVGKRQAPGMIPDTYRIIFPPCDIEQQVVRIFKIKMEGESEKELFSCNSKEEPNLTVELMNADIIEEEENNFTVVTVKISVSCKTCYARNIIIKFEHNNGSGCEVEVCFCFINCALTLHTQDLVKPDENPYPYYPLSTQKGLFHYMETCVAFLEKWMFQQGFRRDLYPKIPDTFHAISSAISSQQGAIKSKGLNVSYLNFIRRIAGPLMKHVHKISVTGVDDSFKYVKEIHDTYREIIHLLKSRGANLWILQAKFLLSYDQFIVYSENVTPKCNADIIFTQELKDNVTLFNRLNKQSWFDFILQSYKVFVVDSCFFECKCLSSEPRNIVKILIDWYNENILVQHQKLRGRDKLIKVVTNLTTDLSNGIALISVILNYCPFLEDHFHSFSEVSENCHEGDIINNACLIIEATNLLRLYFPLNSEDFLNPNFLHMLFLSIHLYVTLPMFNPKDTVHFNPPLLRSSSRQLAINPTSQESLIFNYILLNNMKNNFIVEKASSTDNGKKIHLTVKYIANFVKNDAAILLIHGYNKTRIFDTYIIFLLRGEVGSLYPIRKCKVTGPLYRPNKVDILVASPFLLTTVYNLYLVDDEPTLPITFEDSSKPRFCVQRLCLIDKEITLIGMPKETGQEIPDHKLHFQIMCLSTQTGNSWVWFRSEIGEFFVRVTTQPRWDLAIDTLQSKVHTWPIDPCSCGEACECYRTTVLMVPHQNELTIKSLRYALVENASEVMIQVFDQLIETATGKIILRMLLEEGGTNMSEVEHILRSDTTYRITSKALIPRLDRVTLAQHTAAFLALPITLPAQDKAEKYTVTFTSECGMDIRTYRVIFIEYFNE</sequence>
<accession>A0A6J1MQ90</accession>
<evidence type="ECO:0000313" key="3">
    <source>
        <dbReference type="RefSeq" id="XP_023936629.2"/>
    </source>
</evidence>
<dbReference type="Gene3D" id="2.60.40.10">
    <property type="entry name" value="Immunoglobulins"/>
    <property type="match status" value="2"/>
</dbReference>
<dbReference type="InterPro" id="IPR036872">
    <property type="entry name" value="CH_dom_sf"/>
</dbReference>
<dbReference type="InterPro" id="IPR056343">
    <property type="entry name" value="CFAP47_dom"/>
</dbReference>
<dbReference type="RefSeq" id="XP_023936629.2">
    <property type="nucleotide sequence ID" value="XM_024080861.2"/>
</dbReference>
<dbReference type="InterPro" id="IPR001715">
    <property type="entry name" value="CH_dom"/>
</dbReference>
<dbReference type="GO" id="GO:0005929">
    <property type="term" value="C:cilium"/>
    <property type="evidence" value="ECO:0007669"/>
    <property type="project" value="TreeGrafter"/>
</dbReference>
<proteinExistence type="predicted"/>
<organism evidence="2 3">
    <name type="scientific">Bicyclus anynana</name>
    <name type="common">Squinting bush brown butterfly</name>
    <dbReference type="NCBI Taxonomy" id="110368"/>
    <lineage>
        <taxon>Eukaryota</taxon>
        <taxon>Metazoa</taxon>
        <taxon>Ecdysozoa</taxon>
        <taxon>Arthropoda</taxon>
        <taxon>Hexapoda</taxon>
        <taxon>Insecta</taxon>
        <taxon>Pterygota</taxon>
        <taxon>Neoptera</taxon>
        <taxon>Endopterygota</taxon>
        <taxon>Lepidoptera</taxon>
        <taxon>Glossata</taxon>
        <taxon>Ditrysia</taxon>
        <taxon>Papilionoidea</taxon>
        <taxon>Nymphalidae</taxon>
        <taxon>Satyrinae</taxon>
        <taxon>Satyrini</taxon>
        <taxon>Mycalesina</taxon>
        <taxon>Bicyclus</taxon>
    </lineage>
</organism>
<name>A0A6J1MQ90_BICAN</name>
<evidence type="ECO:0000313" key="2">
    <source>
        <dbReference type="Proteomes" id="UP001652582"/>
    </source>
</evidence>
<keyword evidence="2" id="KW-1185">Reference proteome</keyword>
<dbReference type="InterPro" id="IPR013783">
    <property type="entry name" value="Ig-like_fold"/>
</dbReference>
<dbReference type="Proteomes" id="UP001652582">
    <property type="component" value="Chromosome 3"/>
</dbReference>
<feature type="domain" description="Calponin-homology (CH)" evidence="1">
    <location>
        <begin position="1230"/>
        <end position="1349"/>
    </location>
</feature>
<reference evidence="3" key="1">
    <citation type="submission" date="2025-08" db="UniProtKB">
        <authorList>
            <consortium name="RefSeq"/>
        </authorList>
    </citation>
    <scope>IDENTIFICATION</scope>
</reference>